<keyword evidence="2" id="KW-0482">Metalloprotease</keyword>
<keyword evidence="4" id="KW-1185">Reference proteome</keyword>
<organism evidence="3 4">
    <name type="scientific">Didymella glomerata</name>
    <dbReference type="NCBI Taxonomy" id="749621"/>
    <lineage>
        <taxon>Eukaryota</taxon>
        <taxon>Fungi</taxon>
        <taxon>Dikarya</taxon>
        <taxon>Ascomycota</taxon>
        <taxon>Pezizomycotina</taxon>
        <taxon>Dothideomycetes</taxon>
        <taxon>Pleosporomycetidae</taxon>
        <taxon>Pleosporales</taxon>
        <taxon>Pleosporineae</taxon>
        <taxon>Didymellaceae</taxon>
        <taxon>Didymella</taxon>
    </lineage>
</organism>
<dbReference type="GO" id="GO:0006508">
    <property type="term" value="P:proteolysis"/>
    <property type="evidence" value="ECO:0007669"/>
    <property type="project" value="UniProtKB-KW"/>
</dbReference>
<keyword evidence="1 2" id="KW-0224">Dipeptidase</keyword>
<evidence type="ECO:0000256" key="1">
    <source>
        <dbReference type="ARBA" id="ARBA00022997"/>
    </source>
</evidence>
<comment type="caution">
    <text evidence="3">The sequence shown here is derived from an EMBL/GenBank/DDBJ whole genome shotgun (WGS) entry which is preliminary data.</text>
</comment>
<dbReference type="OrthoDB" id="445695at2759"/>
<dbReference type="InterPro" id="IPR032466">
    <property type="entry name" value="Metal_Hydrolase"/>
</dbReference>
<dbReference type="AlphaFoldDB" id="A0A9W9C3U7"/>
<dbReference type="Gene3D" id="3.20.20.140">
    <property type="entry name" value="Metal-dependent hydrolases"/>
    <property type="match status" value="1"/>
</dbReference>
<dbReference type="PROSITE" id="PS51365">
    <property type="entry name" value="RENAL_DIPEPTIDASE_2"/>
    <property type="match status" value="1"/>
</dbReference>
<keyword evidence="2" id="KW-0645">Protease</keyword>
<dbReference type="Proteomes" id="UP001140562">
    <property type="component" value="Unassembled WGS sequence"/>
</dbReference>
<comment type="similarity">
    <text evidence="2">Belongs to the metallo-dependent hydrolases superfamily. Peptidase M19 family.</text>
</comment>
<dbReference type="CDD" id="cd01301">
    <property type="entry name" value="rDP_like"/>
    <property type="match status" value="1"/>
</dbReference>
<dbReference type="EMBL" id="JAPEUV010000007">
    <property type="protein sequence ID" value="KAJ4342203.1"/>
    <property type="molecule type" value="Genomic_DNA"/>
</dbReference>
<name>A0A9W9C3U7_9PLEO</name>
<dbReference type="EC" id="3.4.13.19" evidence="2"/>
<evidence type="ECO:0000256" key="2">
    <source>
        <dbReference type="RuleBase" id="RU341113"/>
    </source>
</evidence>
<dbReference type="GO" id="GO:0046872">
    <property type="term" value="F:metal ion binding"/>
    <property type="evidence" value="ECO:0007669"/>
    <property type="project" value="UniProtKB-UniRule"/>
</dbReference>
<dbReference type="PANTHER" id="PTHR10443:SF12">
    <property type="entry name" value="DIPEPTIDASE"/>
    <property type="match status" value="1"/>
</dbReference>
<protein>
    <recommendedName>
        <fullName evidence="2">Dipeptidase</fullName>
        <ecNumber evidence="2">3.4.13.19</ecNumber>
    </recommendedName>
</protein>
<sequence>MADLIHRMIEQLPDLEYARSSADIMESFKAGKIASLIGMEGTHFLGNSLGVLRVFAQLGVRYVTLTHTCHSAFASSNGAGAPMTAVHEGNGLTSLGEELIRELNRVGIMVDLSHTSDATMKQALNISKAPVVWTHTGARALWDHPRNVPDDILRLIGDGPGKNPGVVQSVFYPPFIGPVDSANVSRVADHIEHIADIVGRKHVGISSDFDGMYSSVEGLEDASKYPNLIVEMIERGWTDDEIKDLMGRNVMRVMDEVDVVAESLKGQLSSAAIWEKRKDLPAKWGGEGDAYYPYAVREAQKTLFPVHDEL</sequence>
<evidence type="ECO:0000313" key="4">
    <source>
        <dbReference type="Proteomes" id="UP001140562"/>
    </source>
</evidence>
<gene>
    <name evidence="3" type="ORF">N0V87_001187</name>
</gene>
<comment type="cofactor">
    <cofactor evidence="2">
        <name>Zn(2+)</name>
        <dbReference type="ChEBI" id="CHEBI:29105"/>
    </cofactor>
</comment>
<accession>A0A9W9C3U7</accession>
<comment type="catalytic activity">
    <reaction evidence="2">
        <text>an L-aminoacyl-L-amino acid + H2O = 2 an L-alpha-amino acid</text>
        <dbReference type="Rhea" id="RHEA:48940"/>
        <dbReference type="ChEBI" id="CHEBI:15377"/>
        <dbReference type="ChEBI" id="CHEBI:59869"/>
        <dbReference type="ChEBI" id="CHEBI:77460"/>
        <dbReference type="EC" id="3.4.13.19"/>
    </reaction>
</comment>
<keyword evidence="2" id="KW-0378">Hydrolase</keyword>
<dbReference type="GO" id="GO:0070573">
    <property type="term" value="F:metallodipeptidase activity"/>
    <property type="evidence" value="ECO:0007669"/>
    <property type="project" value="InterPro"/>
</dbReference>
<dbReference type="PANTHER" id="PTHR10443">
    <property type="entry name" value="MICROSOMAL DIPEPTIDASE"/>
    <property type="match status" value="1"/>
</dbReference>
<proteinExistence type="inferred from homology"/>
<reference evidence="3" key="1">
    <citation type="submission" date="2022-10" db="EMBL/GenBank/DDBJ databases">
        <title>Tapping the CABI collections for fungal endophytes: first genome assemblies for Collariella, Neodidymelliopsis, Ascochyta clinopodiicola, Didymella pomorum, Didymosphaeria variabile, Neocosmospora piperis and Neocucurbitaria cava.</title>
        <authorList>
            <person name="Hill R."/>
        </authorList>
    </citation>
    <scope>NUCLEOTIDE SEQUENCE</scope>
    <source>
        <strain evidence="3">IMI 360193</strain>
    </source>
</reference>
<keyword evidence="2" id="KW-0862">Zinc</keyword>
<dbReference type="InterPro" id="IPR008257">
    <property type="entry name" value="Pept_M19"/>
</dbReference>
<dbReference type="SUPFAM" id="SSF51556">
    <property type="entry name" value="Metallo-dependent hydrolases"/>
    <property type="match status" value="1"/>
</dbReference>
<evidence type="ECO:0000313" key="3">
    <source>
        <dbReference type="EMBL" id="KAJ4342203.1"/>
    </source>
</evidence>
<keyword evidence="2" id="KW-0479">Metal-binding</keyword>
<dbReference type="Pfam" id="PF01244">
    <property type="entry name" value="Peptidase_M19"/>
    <property type="match status" value="1"/>
</dbReference>